<comment type="caution">
    <text evidence="2">The sequence shown here is derived from an EMBL/GenBank/DDBJ whole genome shotgun (WGS) entry which is preliminary data.</text>
</comment>
<dbReference type="AlphaFoldDB" id="A0A9W7SJZ0"/>
<keyword evidence="3" id="KW-1185">Reference proteome</keyword>
<feature type="compositionally biased region" description="Low complexity" evidence="1">
    <location>
        <begin position="58"/>
        <end position="70"/>
    </location>
</feature>
<sequence>MDYDALQAALAAMQAERDTLQHGRMPRSVPSAETNSHESAGAVTGSKCPERSGCAFQSTSPSAASKGSSTLLRKLPSRRCQCSSSDLREDDMCAPGHKSFSGGPSMDYKGHVEKHIRSLSIGFDKSLFLNALDTTAEREMREMLNDEVEGQTLKTLEAIHDCARNDLPDEWLTDLSGFFRLRLKCLGSM</sequence>
<proteinExistence type="predicted"/>
<dbReference type="Proteomes" id="UP001138500">
    <property type="component" value="Unassembled WGS sequence"/>
</dbReference>
<feature type="region of interest" description="Disordered" evidence="1">
    <location>
        <begin position="18"/>
        <end position="70"/>
    </location>
</feature>
<dbReference type="EMBL" id="RIBY02002367">
    <property type="protein sequence ID" value="KAH9818142.1"/>
    <property type="molecule type" value="Genomic_DNA"/>
</dbReference>
<evidence type="ECO:0000313" key="3">
    <source>
        <dbReference type="Proteomes" id="UP001138500"/>
    </source>
</evidence>
<organism evidence="2 3">
    <name type="scientific">Teratosphaeria destructans</name>
    <dbReference type="NCBI Taxonomy" id="418781"/>
    <lineage>
        <taxon>Eukaryota</taxon>
        <taxon>Fungi</taxon>
        <taxon>Dikarya</taxon>
        <taxon>Ascomycota</taxon>
        <taxon>Pezizomycotina</taxon>
        <taxon>Dothideomycetes</taxon>
        <taxon>Dothideomycetidae</taxon>
        <taxon>Mycosphaerellales</taxon>
        <taxon>Teratosphaeriaceae</taxon>
        <taxon>Teratosphaeria</taxon>
    </lineage>
</organism>
<gene>
    <name evidence="2" type="ORF">Tdes44962_MAKER05435</name>
</gene>
<accession>A0A9W7SJZ0</accession>
<reference evidence="2 3" key="1">
    <citation type="journal article" date="2018" name="IMA Fungus">
        <title>IMA Genome-F 10: Nine draft genome sequences of Claviceps purpurea s.lat., including C. arundinis, C. humidiphila, and C. cf. spartinae, pseudomolecules for the pitch canker pathogen Fusarium circinatum, draft genome of Davidsoniella eucalypti, Grosmannia galeiformis, Quambalaria eucalypti, and Teratosphaeria destructans.</title>
        <authorList>
            <person name="Wingfield B.D."/>
            <person name="Liu M."/>
            <person name="Nguyen H.D."/>
            <person name="Lane F.A."/>
            <person name="Morgan S.W."/>
            <person name="De Vos L."/>
            <person name="Wilken P.M."/>
            <person name="Duong T.A."/>
            <person name="Aylward J."/>
            <person name="Coetzee M.P."/>
            <person name="Dadej K."/>
            <person name="De Beer Z.W."/>
            <person name="Findlay W."/>
            <person name="Havenga M."/>
            <person name="Kolarik M."/>
            <person name="Menzies J.G."/>
            <person name="Naidoo K."/>
            <person name="Pochopski O."/>
            <person name="Shoukouhi P."/>
            <person name="Santana Q.C."/>
            <person name="Seifert K.A."/>
            <person name="Soal N."/>
            <person name="Steenkamp E.T."/>
            <person name="Tatham C.T."/>
            <person name="van der Nest M.A."/>
            <person name="Wingfield M.J."/>
        </authorList>
    </citation>
    <scope>NUCLEOTIDE SEQUENCE [LARGE SCALE GENOMIC DNA]</scope>
    <source>
        <strain evidence="2">CMW44962</strain>
    </source>
</reference>
<evidence type="ECO:0000313" key="2">
    <source>
        <dbReference type="EMBL" id="KAH9818142.1"/>
    </source>
</evidence>
<dbReference type="OrthoDB" id="62952at2759"/>
<name>A0A9W7SJZ0_9PEZI</name>
<reference evidence="2 3" key="2">
    <citation type="journal article" date="2021" name="Curr. Genet.">
        <title>Genetic response to nitrogen starvation in the aggressive Eucalyptus foliar pathogen Teratosphaeria destructans.</title>
        <authorList>
            <person name="Havenga M."/>
            <person name="Wingfield B.D."/>
            <person name="Wingfield M.J."/>
            <person name="Dreyer L.L."/>
            <person name="Roets F."/>
            <person name="Aylward J."/>
        </authorList>
    </citation>
    <scope>NUCLEOTIDE SEQUENCE [LARGE SCALE GENOMIC DNA]</scope>
    <source>
        <strain evidence="2">CMW44962</strain>
    </source>
</reference>
<protein>
    <submittedName>
        <fullName evidence="2">Uncharacterized protein</fullName>
    </submittedName>
</protein>
<evidence type="ECO:0000256" key="1">
    <source>
        <dbReference type="SAM" id="MobiDB-lite"/>
    </source>
</evidence>